<dbReference type="OrthoDB" id="6593433at2759"/>
<comment type="caution">
    <text evidence="4">The sequence shown here is derived from an EMBL/GenBank/DDBJ whole genome shotgun (WGS) entry which is preliminary data.</text>
</comment>
<keyword evidence="5" id="KW-1185">Reference proteome</keyword>
<evidence type="ECO:0000256" key="1">
    <source>
        <dbReference type="ARBA" id="ARBA00022741"/>
    </source>
</evidence>
<dbReference type="EMBL" id="VDMD01000012">
    <property type="protein sequence ID" value="TRM62504.1"/>
    <property type="molecule type" value="Genomic_DNA"/>
</dbReference>
<dbReference type="PANTHER" id="PTHR43119:SF1">
    <property type="entry name" value="ABC TRANSPORTER DOMAIN-CONTAINING PROTEIN"/>
    <property type="match status" value="1"/>
</dbReference>
<dbReference type="Gene3D" id="3.40.50.300">
    <property type="entry name" value="P-loop containing nucleotide triphosphate hydrolases"/>
    <property type="match status" value="1"/>
</dbReference>
<gene>
    <name evidence="4" type="ORF">BD626DRAFT_458136</name>
</gene>
<protein>
    <submittedName>
        <fullName evidence="4">P-loop containing nucleoside triphosphate hydrolase protein</fullName>
    </submittedName>
</protein>
<reference evidence="4 5" key="1">
    <citation type="journal article" date="2019" name="New Phytol.">
        <title>Comparative genomics reveals unique wood-decay strategies and fruiting body development in the Schizophyllaceae.</title>
        <authorList>
            <person name="Almasi E."/>
            <person name="Sahu N."/>
            <person name="Krizsan K."/>
            <person name="Balint B."/>
            <person name="Kovacs G.M."/>
            <person name="Kiss B."/>
            <person name="Cseklye J."/>
            <person name="Drula E."/>
            <person name="Henrissat B."/>
            <person name="Nagy I."/>
            <person name="Chovatia M."/>
            <person name="Adam C."/>
            <person name="LaButti K."/>
            <person name="Lipzen A."/>
            <person name="Riley R."/>
            <person name="Grigoriev I.V."/>
            <person name="Nagy L.G."/>
        </authorList>
    </citation>
    <scope>NUCLEOTIDE SEQUENCE [LARGE SCALE GENOMIC DNA]</scope>
    <source>
        <strain evidence="4 5">NL-1724</strain>
    </source>
</reference>
<dbReference type="AlphaFoldDB" id="A0A550CCL2"/>
<dbReference type="Pfam" id="PF00005">
    <property type="entry name" value="ABC_tran"/>
    <property type="match status" value="1"/>
</dbReference>
<proteinExistence type="predicted"/>
<dbReference type="PROSITE" id="PS00211">
    <property type="entry name" value="ABC_TRANSPORTER_1"/>
    <property type="match status" value="1"/>
</dbReference>
<sequence length="231" mass="25618">MSLLELRNVSCEENGTAIWSNADLEVGEGDVVIVQGRSGGGKTTLLKCIAGLRLYEGSIRFHQRDILNDYGAPQYRTQVTYVPQRPSLLPGTPQEFVQQVTGFQARRQLHSSRDRPLERAIEQAASWGVDRALWQRPWATLSGGEAQRITLAIALGLDTAEILLLDEPTSALDAHSTQLVEQDLQNEITSSEAKLKALLWITHSEEQARRMGTRFITVENGAVTEMELPPV</sequence>
<feature type="domain" description="ABC transporter" evidence="3">
    <location>
        <begin position="4"/>
        <end position="231"/>
    </location>
</feature>
<dbReference type="InterPro" id="IPR027417">
    <property type="entry name" value="P-loop_NTPase"/>
</dbReference>
<dbReference type="GO" id="GO:0005524">
    <property type="term" value="F:ATP binding"/>
    <property type="evidence" value="ECO:0007669"/>
    <property type="project" value="UniProtKB-KW"/>
</dbReference>
<evidence type="ECO:0000256" key="2">
    <source>
        <dbReference type="ARBA" id="ARBA00022840"/>
    </source>
</evidence>
<dbReference type="PANTHER" id="PTHR43119">
    <property type="entry name" value="ABC TRANSPORT PROTEIN ATP-BINDING COMPONENT-RELATED"/>
    <property type="match status" value="1"/>
</dbReference>
<organism evidence="4 5">
    <name type="scientific">Schizophyllum amplum</name>
    <dbReference type="NCBI Taxonomy" id="97359"/>
    <lineage>
        <taxon>Eukaryota</taxon>
        <taxon>Fungi</taxon>
        <taxon>Dikarya</taxon>
        <taxon>Basidiomycota</taxon>
        <taxon>Agaricomycotina</taxon>
        <taxon>Agaricomycetes</taxon>
        <taxon>Agaricomycetidae</taxon>
        <taxon>Agaricales</taxon>
        <taxon>Schizophyllaceae</taxon>
        <taxon>Schizophyllum</taxon>
    </lineage>
</organism>
<dbReference type="PROSITE" id="PS50893">
    <property type="entry name" value="ABC_TRANSPORTER_2"/>
    <property type="match status" value="1"/>
</dbReference>
<dbReference type="GO" id="GO:0016887">
    <property type="term" value="F:ATP hydrolysis activity"/>
    <property type="evidence" value="ECO:0007669"/>
    <property type="project" value="InterPro"/>
</dbReference>
<dbReference type="InterPro" id="IPR003593">
    <property type="entry name" value="AAA+_ATPase"/>
</dbReference>
<dbReference type="STRING" id="97359.A0A550CCL2"/>
<dbReference type="Proteomes" id="UP000320762">
    <property type="component" value="Unassembled WGS sequence"/>
</dbReference>
<dbReference type="InterPro" id="IPR017871">
    <property type="entry name" value="ABC_transporter-like_CS"/>
</dbReference>
<keyword evidence="1" id="KW-0547">Nucleotide-binding</keyword>
<accession>A0A550CCL2</accession>
<dbReference type="SUPFAM" id="SSF52540">
    <property type="entry name" value="P-loop containing nucleoside triphosphate hydrolases"/>
    <property type="match status" value="1"/>
</dbReference>
<evidence type="ECO:0000313" key="4">
    <source>
        <dbReference type="EMBL" id="TRM62504.1"/>
    </source>
</evidence>
<evidence type="ECO:0000259" key="3">
    <source>
        <dbReference type="PROSITE" id="PS50893"/>
    </source>
</evidence>
<name>A0A550CCL2_9AGAR</name>
<evidence type="ECO:0000313" key="5">
    <source>
        <dbReference type="Proteomes" id="UP000320762"/>
    </source>
</evidence>
<keyword evidence="4" id="KW-0378">Hydrolase</keyword>
<keyword evidence="2" id="KW-0067">ATP-binding</keyword>
<dbReference type="InterPro" id="IPR003439">
    <property type="entry name" value="ABC_transporter-like_ATP-bd"/>
</dbReference>
<dbReference type="SMART" id="SM00382">
    <property type="entry name" value="AAA"/>
    <property type="match status" value="1"/>
</dbReference>